<keyword evidence="3" id="KW-0175">Coiled coil</keyword>
<evidence type="ECO:0000256" key="3">
    <source>
        <dbReference type="SAM" id="Coils"/>
    </source>
</evidence>
<dbReference type="GO" id="GO:0022857">
    <property type="term" value="F:transmembrane transporter activity"/>
    <property type="evidence" value="ECO:0007669"/>
    <property type="project" value="InterPro"/>
</dbReference>
<evidence type="ECO:0000256" key="5">
    <source>
        <dbReference type="SAM" id="SignalP"/>
    </source>
</evidence>
<dbReference type="EMBL" id="CP043046">
    <property type="protein sequence ID" value="QEI08110.1"/>
    <property type="molecule type" value="Genomic_DNA"/>
</dbReference>
<evidence type="ECO:0000259" key="7">
    <source>
        <dbReference type="Pfam" id="PF25917"/>
    </source>
</evidence>
<dbReference type="Pfam" id="PF25917">
    <property type="entry name" value="BSH_RND"/>
    <property type="match status" value="1"/>
</dbReference>
<evidence type="ECO:0000256" key="1">
    <source>
        <dbReference type="ARBA" id="ARBA00004196"/>
    </source>
</evidence>
<dbReference type="PANTHER" id="PTHR30158:SF3">
    <property type="entry name" value="MULTIDRUG EFFLUX PUMP SUBUNIT ACRA-RELATED"/>
    <property type="match status" value="1"/>
</dbReference>
<evidence type="ECO:0000256" key="2">
    <source>
        <dbReference type="ARBA" id="ARBA00009477"/>
    </source>
</evidence>
<feature type="domain" description="Multidrug resistance protein MdtA-like alpha-helical hairpin" evidence="6">
    <location>
        <begin position="107"/>
        <end position="176"/>
    </location>
</feature>
<dbReference type="Gene3D" id="2.40.30.170">
    <property type="match status" value="1"/>
</dbReference>
<dbReference type="Gene3D" id="2.40.50.100">
    <property type="match status" value="1"/>
</dbReference>
<protein>
    <submittedName>
        <fullName evidence="10">Efflux RND transporter periplasmic adaptor subunit</fullName>
    </submittedName>
</protein>
<dbReference type="Pfam" id="PF25967">
    <property type="entry name" value="RND-MFP_C"/>
    <property type="match status" value="1"/>
</dbReference>
<evidence type="ECO:0000313" key="11">
    <source>
        <dbReference type="Proteomes" id="UP000325161"/>
    </source>
</evidence>
<feature type="coiled-coil region" evidence="3">
    <location>
        <begin position="107"/>
        <end position="134"/>
    </location>
</feature>
<dbReference type="Pfam" id="PF25876">
    <property type="entry name" value="HH_MFP_RND"/>
    <property type="match status" value="1"/>
</dbReference>
<organism evidence="10 11">
    <name type="scientific">Pigmentiphaga aceris</name>
    <dbReference type="NCBI Taxonomy" id="1940612"/>
    <lineage>
        <taxon>Bacteria</taxon>
        <taxon>Pseudomonadati</taxon>
        <taxon>Pseudomonadota</taxon>
        <taxon>Betaproteobacteria</taxon>
        <taxon>Burkholderiales</taxon>
        <taxon>Alcaligenaceae</taxon>
        <taxon>Pigmentiphaga</taxon>
    </lineage>
</organism>
<evidence type="ECO:0000256" key="4">
    <source>
        <dbReference type="SAM" id="MobiDB-lite"/>
    </source>
</evidence>
<reference evidence="10 11" key="1">
    <citation type="submission" date="2019-08" db="EMBL/GenBank/DDBJ databases">
        <title>Amphibian skin-associated Pigmentiphaga: genome sequence and occurrence across geography and hosts.</title>
        <authorList>
            <person name="Bletz M.C."/>
            <person name="Bunk B."/>
            <person name="Sproeer C."/>
            <person name="Biwer P."/>
            <person name="Reiter S."/>
            <person name="Rabemananjara F.C.E."/>
            <person name="Schulz S."/>
            <person name="Overmann J."/>
            <person name="Vences M."/>
        </authorList>
    </citation>
    <scope>NUCLEOTIDE SEQUENCE [LARGE SCALE GENOMIC DNA]</scope>
    <source>
        <strain evidence="10 11">Mada1488</strain>
    </source>
</reference>
<dbReference type="InterPro" id="IPR058626">
    <property type="entry name" value="MdtA-like_b-barrel"/>
</dbReference>
<proteinExistence type="inferred from homology"/>
<evidence type="ECO:0000259" key="8">
    <source>
        <dbReference type="Pfam" id="PF25944"/>
    </source>
</evidence>
<dbReference type="InterPro" id="IPR006143">
    <property type="entry name" value="RND_pump_MFP"/>
</dbReference>
<dbReference type="FunFam" id="2.40.420.20:FF:000001">
    <property type="entry name" value="Efflux RND transporter periplasmic adaptor subunit"/>
    <property type="match status" value="1"/>
</dbReference>
<feature type="domain" description="Multidrug resistance protein MdtA-like C-terminal permuted SH3" evidence="9">
    <location>
        <begin position="307"/>
        <end position="369"/>
    </location>
</feature>
<dbReference type="RefSeq" id="WP_148817364.1">
    <property type="nucleotide sequence ID" value="NZ_CP043046.1"/>
</dbReference>
<evidence type="ECO:0000259" key="6">
    <source>
        <dbReference type="Pfam" id="PF25876"/>
    </source>
</evidence>
<dbReference type="SUPFAM" id="SSF111369">
    <property type="entry name" value="HlyD-like secretion proteins"/>
    <property type="match status" value="1"/>
</dbReference>
<comment type="similarity">
    <text evidence="2">Belongs to the membrane fusion protein (MFP) (TC 8.A.1) family.</text>
</comment>
<dbReference type="InterPro" id="IPR058627">
    <property type="entry name" value="MdtA-like_C"/>
</dbReference>
<feature type="region of interest" description="Disordered" evidence="4">
    <location>
        <begin position="386"/>
        <end position="406"/>
    </location>
</feature>
<dbReference type="InterPro" id="IPR058625">
    <property type="entry name" value="MdtA-like_BSH"/>
</dbReference>
<evidence type="ECO:0000259" key="9">
    <source>
        <dbReference type="Pfam" id="PF25967"/>
    </source>
</evidence>
<dbReference type="Pfam" id="PF25944">
    <property type="entry name" value="Beta-barrel_RND"/>
    <property type="match status" value="1"/>
</dbReference>
<evidence type="ECO:0000313" key="10">
    <source>
        <dbReference type="EMBL" id="QEI08110.1"/>
    </source>
</evidence>
<gene>
    <name evidence="10" type="ORF">FXN63_21395</name>
</gene>
<dbReference type="AlphaFoldDB" id="A0A5C0B4C4"/>
<keyword evidence="5" id="KW-0732">Signal</keyword>
<feature type="domain" description="Multidrug resistance protein MdtA-like beta-barrel" evidence="8">
    <location>
        <begin position="213"/>
        <end position="303"/>
    </location>
</feature>
<accession>A0A5C0B4C4</accession>
<dbReference type="Gene3D" id="1.10.287.470">
    <property type="entry name" value="Helix hairpin bin"/>
    <property type="match status" value="1"/>
</dbReference>
<name>A0A5C0B4C4_9BURK</name>
<dbReference type="NCBIfam" id="TIGR01730">
    <property type="entry name" value="RND_mfp"/>
    <property type="match status" value="1"/>
</dbReference>
<sequence>MLVPRHTLRLTTAACLVALTTLAACGKKAEQAPAAPPAPVKVGVVTLQPQQYALNNELPGRTSAFVVAEVRPQVGGVIQKRLFTEGTDVKAGQQLYQINPEVYQASLESARASLARAEANVAATSSRAKRYQELVAINAISKQEFDDTSATLKQNQADVASARAAVESARINVAYTRVTAPISGRIGMSTVTQGALVTANQTNALTTIHQLDPIYVDLSQSSTQLLKLRRDLATGKLQSAGQDKARVKLVLEDGTVYGQEGELQFASVVVDPTTSGVTLRAVFPNPKQELLPGMFVRARLTEAVDDNALLVPQQGVTRDQKGRPTALVVNAENKVEIRQLEAGQAVGDKWVIQSGLKAGDRVIVEGVQRVKAGATVEAVPAAIAAPAAGTPAPAAAPATPAPAPTK</sequence>
<dbReference type="OrthoDB" id="9783047at2"/>
<dbReference type="GO" id="GO:0005886">
    <property type="term" value="C:plasma membrane"/>
    <property type="evidence" value="ECO:0007669"/>
    <property type="project" value="UniProtKB-SubCell"/>
</dbReference>
<dbReference type="Proteomes" id="UP000325161">
    <property type="component" value="Chromosome"/>
</dbReference>
<dbReference type="PROSITE" id="PS51257">
    <property type="entry name" value="PROKAR_LIPOPROTEIN"/>
    <property type="match status" value="1"/>
</dbReference>
<dbReference type="KEGG" id="pacr:FXN63_21395"/>
<dbReference type="GO" id="GO:0046677">
    <property type="term" value="P:response to antibiotic"/>
    <property type="evidence" value="ECO:0007669"/>
    <property type="project" value="TreeGrafter"/>
</dbReference>
<dbReference type="InterPro" id="IPR058624">
    <property type="entry name" value="MdtA-like_HH"/>
</dbReference>
<feature type="chain" id="PRO_5022797454" evidence="5">
    <location>
        <begin position="24"/>
        <end position="406"/>
    </location>
</feature>
<feature type="domain" description="Multidrug resistance protein MdtA-like barrel-sandwich hybrid" evidence="7">
    <location>
        <begin position="67"/>
        <end position="208"/>
    </location>
</feature>
<dbReference type="Gene3D" id="2.40.420.20">
    <property type="match status" value="1"/>
</dbReference>
<keyword evidence="11" id="KW-1185">Reference proteome</keyword>
<feature type="compositionally biased region" description="Low complexity" evidence="4">
    <location>
        <begin position="386"/>
        <end position="398"/>
    </location>
</feature>
<comment type="subcellular location">
    <subcellularLocation>
        <location evidence="1">Cell envelope</location>
    </subcellularLocation>
</comment>
<dbReference type="PANTHER" id="PTHR30158">
    <property type="entry name" value="ACRA/E-RELATED COMPONENT OF DRUG EFFLUX TRANSPORTER"/>
    <property type="match status" value="1"/>
</dbReference>
<feature type="signal peptide" evidence="5">
    <location>
        <begin position="1"/>
        <end position="23"/>
    </location>
</feature>